<proteinExistence type="predicted"/>
<evidence type="ECO:0000313" key="1">
    <source>
        <dbReference type="EnsemblMetazoa" id="PPA44581.1"/>
    </source>
</evidence>
<sequence>MAAELVQLSPGTQGPILRSLAEDVNDVRSFVRKEENPNDITDRIDSQRESTGIILSDLYSDDCLLKLIFGNQTVQIYRKAHPLRRIFPIRR</sequence>
<protein>
    <submittedName>
        <fullName evidence="1">Uncharacterized protein</fullName>
    </submittedName>
</protein>
<organism evidence="1 2">
    <name type="scientific">Pristionchus pacificus</name>
    <name type="common">Parasitic nematode worm</name>
    <dbReference type="NCBI Taxonomy" id="54126"/>
    <lineage>
        <taxon>Eukaryota</taxon>
        <taxon>Metazoa</taxon>
        <taxon>Ecdysozoa</taxon>
        <taxon>Nematoda</taxon>
        <taxon>Chromadorea</taxon>
        <taxon>Rhabditida</taxon>
        <taxon>Rhabditina</taxon>
        <taxon>Diplogasteromorpha</taxon>
        <taxon>Diplogasteroidea</taxon>
        <taxon>Neodiplogasteridae</taxon>
        <taxon>Pristionchus</taxon>
    </lineage>
</organism>
<reference evidence="1" key="2">
    <citation type="submission" date="2022-06" db="UniProtKB">
        <authorList>
            <consortium name="EnsemblMetazoa"/>
        </authorList>
    </citation>
    <scope>IDENTIFICATION</scope>
    <source>
        <strain evidence="1">PS312</strain>
    </source>
</reference>
<accession>A0A2A6BAX2</accession>
<accession>A0A8R1UZF8</accession>
<dbReference type="AlphaFoldDB" id="A0A2A6BAX2"/>
<name>A0A2A6BAX2_PRIPA</name>
<dbReference type="EnsemblMetazoa" id="PPA44581.1">
    <property type="protein sequence ID" value="PPA44581.1"/>
    <property type="gene ID" value="WBGene00282950"/>
</dbReference>
<evidence type="ECO:0000313" key="2">
    <source>
        <dbReference type="Proteomes" id="UP000005239"/>
    </source>
</evidence>
<dbReference type="Proteomes" id="UP000005239">
    <property type="component" value="Unassembled WGS sequence"/>
</dbReference>
<keyword evidence="2" id="KW-1185">Reference proteome</keyword>
<reference evidence="2" key="1">
    <citation type="journal article" date="2008" name="Nat. Genet.">
        <title>The Pristionchus pacificus genome provides a unique perspective on nematode lifestyle and parasitism.</title>
        <authorList>
            <person name="Dieterich C."/>
            <person name="Clifton S.W."/>
            <person name="Schuster L.N."/>
            <person name="Chinwalla A."/>
            <person name="Delehaunty K."/>
            <person name="Dinkelacker I."/>
            <person name="Fulton L."/>
            <person name="Fulton R."/>
            <person name="Godfrey J."/>
            <person name="Minx P."/>
            <person name="Mitreva M."/>
            <person name="Roeseler W."/>
            <person name="Tian H."/>
            <person name="Witte H."/>
            <person name="Yang S.P."/>
            <person name="Wilson R.K."/>
            <person name="Sommer R.J."/>
        </authorList>
    </citation>
    <scope>NUCLEOTIDE SEQUENCE [LARGE SCALE GENOMIC DNA]</scope>
    <source>
        <strain evidence="2">PS312</strain>
    </source>
</reference>
<gene>
    <name evidence="1" type="primary">WBGene00282950</name>
</gene>